<dbReference type="GO" id="GO:0004674">
    <property type="term" value="F:protein serine/threonine kinase activity"/>
    <property type="evidence" value="ECO:0007669"/>
    <property type="project" value="InterPro"/>
</dbReference>
<keyword evidence="4 5" id="KW-0067">ATP-binding</keyword>
<feature type="region of interest" description="Disordered" evidence="6">
    <location>
        <begin position="520"/>
        <end position="544"/>
    </location>
</feature>
<feature type="compositionally biased region" description="Low complexity" evidence="6">
    <location>
        <begin position="726"/>
        <end position="759"/>
    </location>
</feature>
<dbReference type="GO" id="GO:0034727">
    <property type="term" value="P:piecemeal microautophagy of the nucleus"/>
    <property type="evidence" value="ECO:0007669"/>
    <property type="project" value="TreeGrafter"/>
</dbReference>
<evidence type="ECO:0000256" key="3">
    <source>
        <dbReference type="ARBA" id="ARBA00022777"/>
    </source>
</evidence>
<dbReference type="GO" id="GO:0005829">
    <property type="term" value="C:cytosol"/>
    <property type="evidence" value="ECO:0007669"/>
    <property type="project" value="TreeGrafter"/>
</dbReference>
<dbReference type="FunFam" id="3.30.200.20:FF:000149">
    <property type="entry name" value="serine/threonine-protein kinase unc-51 isoform X1"/>
    <property type="match status" value="1"/>
</dbReference>
<sequence length="1008" mass="112334">MQNLFNRLDTVYQDYVKPRIPMEMPVSSMVNNVVNSLSNKPEAHKPAACVGTFHSKVLTEKDVLTKKDSEMEEFDEFCYSKKDLIGHGAFAVVYKGRYKTKNVDVAIKAIAKKNLTKAKQLLTKEIKILKELSGLKHENLVALLKCVESPTHVFLVMEFCNFGDLADYLHGKGTINEATIQHFFSQISRALEAMNLKTIVHRDLKPQNILLCNPTKQRLNPLATELVVKLADFGFARFLTDGGMAGTLCGSPMYMAPEVIMSQQYCAKADLWSIGTIMYQCLVGHAPFIARTPNELKQFYETHKELNPQIPDYCSPPLRDLLKRLLKRNAKDRIEFADFFNHPFLNSVPISSPSKRLLDQAINQQFGPYSPTPARRALPIGQPNVVNYTATAQKQLRMDTEMAKNPPPRTQHVPTSTYAYGASAAQRSVAQSGIPSPLPSSRHISPNTRPDQPTGNNAMTDSSDFTFLPPLEKQKSPRYTSGTSLNAENPVKQVQVHASNASNVRAVPVPSQRLAYAKMEERRNASRSPVGPLINMDNEPRLADQGTRIPSVEDISLPETHFVVREPPKVEFLPRTRRYTVTDLSTCAEDENTESPPDGTVARTQAAIVEGNPPFPKSATSAVPLSSVQNENQLPSSSRELNVEYTARETLQANPPVDNIRFLSTSPNFANTEATVKIISPGRKTMTTPKLVQDYHSSMSDYEEEAESPIRLPFAGNQEDPRSMEESSSSQMMESVSQDDTTGTTTSSGVYSAAKAAAANRPPEQNRPRSREVSGEVRNEVKSPVFDVEPPPELEQETIMEAEHRQILAKLKFVAELIDALIGVAENMNNPIAMMMEGGRKQRNQSTSSDAYRRAEQLVVYVRALHVLSSALVMAQRHVSQETLHPSPAVQHVLNQLNDKYHYCLVRSQELASLGIPGADPSMAIVSAERIMYRHAMDLCQSAALDELFGNPHLCPKRYQTAYMMLHTLSEQVQNEQDKSILSKYKNAVEKRLRILERQGYVTAVPSN</sequence>
<dbReference type="SMART" id="SM00220">
    <property type="entry name" value="S_TKc"/>
    <property type="match status" value="1"/>
</dbReference>
<dbReference type="WBParaSite" id="ACRNAN_scaffold308.g29184.t1">
    <property type="protein sequence ID" value="ACRNAN_scaffold308.g29184.t1"/>
    <property type="gene ID" value="ACRNAN_scaffold308.g29184"/>
</dbReference>
<organism evidence="8 9">
    <name type="scientific">Acrobeloides nanus</name>
    <dbReference type="NCBI Taxonomy" id="290746"/>
    <lineage>
        <taxon>Eukaryota</taxon>
        <taxon>Metazoa</taxon>
        <taxon>Ecdysozoa</taxon>
        <taxon>Nematoda</taxon>
        <taxon>Chromadorea</taxon>
        <taxon>Rhabditida</taxon>
        <taxon>Tylenchina</taxon>
        <taxon>Cephalobomorpha</taxon>
        <taxon>Cephaloboidea</taxon>
        <taxon>Cephalobidae</taxon>
        <taxon>Acrobeloides</taxon>
    </lineage>
</organism>
<dbReference type="Pfam" id="PF21127">
    <property type="entry name" value="ATG1-like_MIT2"/>
    <property type="match status" value="1"/>
</dbReference>
<evidence type="ECO:0000256" key="6">
    <source>
        <dbReference type="SAM" id="MobiDB-lite"/>
    </source>
</evidence>
<dbReference type="PANTHER" id="PTHR24348:SF22">
    <property type="entry name" value="NON-SPECIFIC SERINE_THREONINE PROTEIN KINASE"/>
    <property type="match status" value="1"/>
</dbReference>
<evidence type="ECO:0000259" key="7">
    <source>
        <dbReference type="PROSITE" id="PS50011"/>
    </source>
</evidence>
<dbReference type="GO" id="GO:0000045">
    <property type="term" value="P:autophagosome assembly"/>
    <property type="evidence" value="ECO:0007669"/>
    <property type="project" value="TreeGrafter"/>
</dbReference>
<dbReference type="GO" id="GO:0042594">
    <property type="term" value="P:response to starvation"/>
    <property type="evidence" value="ECO:0007669"/>
    <property type="project" value="TreeGrafter"/>
</dbReference>
<feature type="region of interest" description="Disordered" evidence="6">
    <location>
        <begin position="423"/>
        <end position="485"/>
    </location>
</feature>
<dbReference type="Gene3D" id="1.10.510.10">
    <property type="entry name" value="Transferase(Phosphotransferase) domain 1"/>
    <property type="match status" value="1"/>
</dbReference>
<dbReference type="InterPro" id="IPR045269">
    <property type="entry name" value="Atg1-like"/>
</dbReference>
<dbReference type="GO" id="GO:0010508">
    <property type="term" value="P:positive regulation of autophagy"/>
    <property type="evidence" value="ECO:0007669"/>
    <property type="project" value="TreeGrafter"/>
</dbReference>
<evidence type="ECO:0000256" key="2">
    <source>
        <dbReference type="ARBA" id="ARBA00022741"/>
    </source>
</evidence>
<dbReference type="GO" id="GO:0034045">
    <property type="term" value="C:phagophore assembly site membrane"/>
    <property type="evidence" value="ECO:0007669"/>
    <property type="project" value="TreeGrafter"/>
</dbReference>
<evidence type="ECO:0000256" key="4">
    <source>
        <dbReference type="ARBA" id="ARBA00022840"/>
    </source>
</evidence>
<keyword evidence="2 5" id="KW-0547">Nucleotide-binding</keyword>
<dbReference type="InterPro" id="IPR017441">
    <property type="entry name" value="Protein_kinase_ATP_BS"/>
</dbReference>
<evidence type="ECO:0000256" key="5">
    <source>
        <dbReference type="PROSITE-ProRule" id="PRU10141"/>
    </source>
</evidence>
<dbReference type="FunFam" id="1.10.510.10:FF:000493">
    <property type="entry name" value="serine/threonine-protein kinase unc-51 isoform X2"/>
    <property type="match status" value="1"/>
</dbReference>
<evidence type="ECO:0000313" key="8">
    <source>
        <dbReference type="Proteomes" id="UP000887540"/>
    </source>
</evidence>
<dbReference type="SUPFAM" id="SSF56112">
    <property type="entry name" value="Protein kinase-like (PK-like)"/>
    <property type="match status" value="1"/>
</dbReference>
<dbReference type="InterPro" id="IPR048941">
    <property type="entry name" value="ATG1-like_MIT2"/>
</dbReference>
<dbReference type="Gene3D" id="3.30.200.20">
    <property type="entry name" value="Phosphorylase Kinase, domain 1"/>
    <property type="match status" value="1"/>
</dbReference>
<keyword evidence="3" id="KW-0418">Kinase</keyword>
<name>A0A914DLS1_9BILA</name>
<dbReference type="PANTHER" id="PTHR24348">
    <property type="entry name" value="SERINE/THREONINE-PROTEIN KINASE UNC-51-RELATED"/>
    <property type="match status" value="1"/>
</dbReference>
<dbReference type="GO" id="GO:0061709">
    <property type="term" value="P:reticulophagy"/>
    <property type="evidence" value="ECO:0007669"/>
    <property type="project" value="TreeGrafter"/>
</dbReference>
<dbReference type="InterPro" id="IPR000719">
    <property type="entry name" value="Prot_kinase_dom"/>
</dbReference>
<accession>A0A914DLS1</accession>
<dbReference type="GO" id="GO:0005524">
    <property type="term" value="F:ATP binding"/>
    <property type="evidence" value="ECO:0007669"/>
    <property type="project" value="UniProtKB-UniRule"/>
</dbReference>
<keyword evidence="1" id="KW-0808">Transferase</keyword>
<proteinExistence type="predicted"/>
<feature type="compositionally biased region" description="Basic and acidic residues" evidence="6">
    <location>
        <begin position="764"/>
        <end position="781"/>
    </location>
</feature>
<protein>
    <submittedName>
        <fullName evidence="9">Non-specific serine/threonine protein kinase</fullName>
    </submittedName>
</protein>
<evidence type="ECO:0000313" key="9">
    <source>
        <dbReference type="WBParaSite" id="ACRNAN_scaffold308.g29184.t1"/>
    </source>
</evidence>
<evidence type="ECO:0000256" key="1">
    <source>
        <dbReference type="ARBA" id="ARBA00022679"/>
    </source>
</evidence>
<keyword evidence="8" id="KW-1185">Reference proteome</keyword>
<feature type="compositionally biased region" description="Polar residues" evidence="6">
    <location>
        <begin position="442"/>
        <end position="465"/>
    </location>
</feature>
<feature type="region of interest" description="Disordered" evidence="6">
    <location>
        <begin position="697"/>
        <end position="790"/>
    </location>
</feature>
<dbReference type="GO" id="GO:0005776">
    <property type="term" value="C:autophagosome"/>
    <property type="evidence" value="ECO:0007669"/>
    <property type="project" value="TreeGrafter"/>
</dbReference>
<dbReference type="PROSITE" id="PS00107">
    <property type="entry name" value="PROTEIN_KINASE_ATP"/>
    <property type="match status" value="1"/>
</dbReference>
<dbReference type="PROSITE" id="PS50011">
    <property type="entry name" value="PROTEIN_KINASE_DOM"/>
    <property type="match status" value="1"/>
</dbReference>
<dbReference type="GO" id="GO:0048675">
    <property type="term" value="P:axon extension"/>
    <property type="evidence" value="ECO:0007669"/>
    <property type="project" value="TreeGrafter"/>
</dbReference>
<feature type="binding site" evidence="5">
    <location>
        <position position="113"/>
    </location>
    <ligand>
        <name>ATP</name>
        <dbReference type="ChEBI" id="CHEBI:30616"/>
    </ligand>
</feature>
<dbReference type="InterPro" id="IPR008271">
    <property type="entry name" value="Ser/Thr_kinase_AS"/>
</dbReference>
<feature type="domain" description="Protein kinase" evidence="7">
    <location>
        <begin position="79"/>
        <end position="345"/>
    </location>
</feature>
<reference evidence="9" key="1">
    <citation type="submission" date="2022-11" db="UniProtKB">
        <authorList>
            <consortium name="WormBaseParasite"/>
        </authorList>
    </citation>
    <scope>IDENTIFICATION</scope>
</reference>
<dbReference type="AlphaFoldDB" id="A0A914DLS1"/>
<dbReference type="Proteomes" id="UP000887540">
    <property type="component" value="Unplaced"/>
</dbReference>
<dbReference type="PROSITE" id="PS00108">
    <property type="entry name" value="PROTEIN_KINASE_ST"/>
    <property type="match status" value="1"/>
</dbReference>
<dbReference type="Pfam" id="PF00069">
    <property type="entry name" value="Pkinase"/>
    <property type="match status" value="1"/>
</dbReference>
<dbReference type="GO" id="GO:0000422">
    <property type="term" value="P:autophagy of mitochondrion"/>
    <property type="evidence" value="ECO:0007669"/>
    <property type="project" value="TreeGrafter"/>
</dbReference>
<feature type="compositionally biased region" description="Polar residues" evidence="6">
    <location>
        <begin position="425"/>
        <end position="434"/>
    </location>
</feature>
<dbReference type="InterPro" id="IPR011009">
    <property type="entry name" value="Kinase-like_dom_sf"/>
</dbReference>